<gene>
    <name evidence="1" type="ORF">G436_2924</name>
</gene>
<dbReference type="EMBL" id="CP012603">
    <property type="protein sequence ID" value="ALE40089.1"/>
    <property type="molecule type" value="Genomic_DNA"/>
</dbReference>
<organism evidence="1">
    <name type="scientific">Leptospira interrogans serovar Hardjo str. Norma</name>
    <dbReference type="NCBI Taxonomy" id="1279460"/>
    <lineage>
        <taxon>Bacteria</taxon>
        <taxon>Pseudomonadati</taxon>
        <taxon>Spirochaetota</taxon>
        <taxon>Spirochaetia</taxon>
        <taxon>Leptospirales</taxon>
        <taxon>Leptospiraceae</taxon>
        <taxon>Leptospira</taxon>
    </lineage>
</organism>
<protein>
    <submittedName>
        <fullName evidence="1">Uncharacterized protein</fullName>
    </submittedName>
</protein>
<accession>A0A0M4NA54</accession>
<evidence type="ECO:0000313" key="2">
    <source>
        <dbReference type="Proteomes" id="UP000056502"/>
    </source>
</evidence>
<proteinExistence type="predicted"/>
<dbReference type="PATRIC" id="fig|1279460.3.peg.2953"/>
<reference evidence="1 2" key="1">
    <citation type="journal article" date="2015" name="Genome Announc.">
        <title>Whole-Genome Sequence of Leptospira interrogans Serovar Hardjo Subtype Hardjoprajitno Strain Norma, Isolated from Cattle in a Leptospirosis Outbreak in Brazil.</title>
        <authorList>
            <person name="Cosate M.R."/>
            <person name="Soares S.C."/>
            <person name="Mendes T.A."/>
            <person name="Raittz R.T."/>
            <person name="Moreira E.C."/>
            <person name="Leite R."/>
            <person name="Fernandes G.R."/>
            <person name="Haddad J.P."/>
            <person name="Ortega J.M."/>
        </authorList>
    </citation>
    <scope>NUCLEOTIDE SEQUENCE [LARGE SCALE GENOMIC DNA]</scope>
    <source>
        <strain evidence="1 2">Norma</strain>
    </source>
</reference>
<dbReference type="AlphaFoldDB" id="A0A0M4NA54"/>
<evidence type="ECO:0000313" key="1">
    <source>
        <dbReference type="EMBL" id="ALE40089.1"/>
    </source>
</evidence>
<sequence length="59" mass="7020">MEHPLISSNNAFQNLITFYQKDQAARTVLVLEQVLRFFFKIYKFKTQKKDNSVKTIHNS</sequence>
<dbReference type="Proteomes" id="UP000056502">
    <property type="component" value="Chromosome I"/>
</dbReference>
<dbReference type="RefSeq" id="WP_002187921.1">
    <property type="nucleotide sequence ID" value="NZ_CP012603.1"/>
</dbReference>
<name>A0A0M4NA54_LEPIR</name>